<comment type="similarity">
    <text evidence="1">Belongs to the GMC oxidoreductase family.</text>
</comment>
<dbReference type="Pfam" id="PF05199">
    <property type="entry name" value="GMC_oxred_C"/>
    <property type="match status" value="1"/>
</dbReference>
<dbReference type="InterPro" id="IPR000172">
    <property type="entry name" value="GMC_OxRdtase_N"/>
</dbReference>
<dbReference type="OrthoDB" id="269227at2759"/>
<dbReference type="InterPro" id="IPR012132">
    <property type="entry name" value="GMC_OxRdtase"/>
</dbReference>
<dbReference type="EMBL" id="KV744911">
    <property type="protein sequence ID" value="OCK81714.1"/>
    <property type="molecule type" value="Genomic_DNA"/>
</dbReference>
<reference evidence="7 8" key="1">
    <citation type="journal article" date="2016" name="Nat. Commun.">
        <title>Ectomycorrhizal ecology is imprinted in the genome of the dominant symbiotic fungus Cenococcum geophilum.</title>
        <authorList>
            <consortium name="DOE Joint Genome Institute"/>
            <person name="Peter M."/>
            <person name="Kohler A."/>
            <person name="Ohm R.A."/>
            <person name="Kuo A."/>
            <person name="Krutzmann J."/>
            <person name="Morin E."/>
            <person name="Arend M."/>
            <person name="Barry K.W."/>
            <person name="Binder M."/>
            <person name="Choi C."/>
            <person name="Clum A."/>
            <person name="Copeland A."/>
            <person name="Grisel N."/>
            <person name="Haridas S."/>
            <person name="Kipfer T."/>
            <person name="LaButti K."/>
            <person name="Lindquist E."/>
            <person name="Lipzen A."/>
            <person name="Maire R."/>
            <person name="Meier B."/>
            <person name="Mihaltcheva S."/>
            <person name="Molinier V."/>
            <person name="Murat C."/>
            <person name="Poggeler S."/>
            <person name="Quandt C.A."/>
            <person name="Sperisen C."/>
            <person name="Tritt A."/>
            <person name="Tisserant E."/>
            <person name="Crous P.W."/>
            <person name="Henrissat B."/>
            <person name="Nehls U."/>
            <person name="Egli S."/>
            <person name="Spatafora J.W."/>
            <person name="Grigoriev I.V."/>
            <person name="Martin F.M."/>
        </authorList>
    </citation>
    <scope>NUCLEOTIDE SEQUENCE [LARGE SCALE GENOMIC DNA]</scope>
    <source>
        <strain evidence="7 8">CBS 459.81</strain>
    </source>
</reference>
<feature type="signal peptide" evidence="5">
    <location>
        <begin position="1"/>
        <end position="20"/>
    </location>
</feature>
<dbReference type="SUPFAM" id="SSF54373">
    <property type="entry name" value="FAD-linked reductases, C-terminal domain"/>
    <property type="match status" value="1"/>
</dbReference>
<evidence type="ECO:0000313" key="7">
    <source>
        <dbReference type="EMBL" id="OCK81714.1"/>
    </source>
</evidence>
<dbReference type="InterPro" id="IPR036188">
    <property type="entry name" value="FAD/NAD-bd_sf"/>
</dbReference>
<feature type="binding site" evidence="4">
    <location>
        <begin position="134"/>
        <end position="137"/>
    </location>
    <ligand>
        <name>FAD</name>
        <dbReference type="ChEBI" id="CHEBI:57692"/>
    </ligand>
</feature>
<keyword evidence="4" id="KW-0274">FAD</keyword>
<dbReference type="PIRSF" id="PIRSF000137">
    <property type="entry name" value="Alcohol_oxidase"/>
    <property type="match status" value="1"/>
</dbReference>
<feature type="binding site" evidence="4">
    <location>
        <begin position="46"/>
        <end position="47"/>
    </location>
    <ligand>
        <name>FAD</name>
        <dbReference type="ChEBI" id="CHEBI:57692"/>
    </ligand>
</feature>
<feature type="active site" description="Proton donor" evidence="3">
    <location>
        <position position="553"/>
    </location>
</feature>
<name>A0A8E2EDD6_9PEZI</name>
<dbReference type="Gene3D" id="3.50.50.60">
    <property type="entry name" value="FAD/NAD(P)-binding domain"/>
    <property type="match status" value="1"/>
</dbReference>
<dbReference type="GO" id="GO:0044550">
    <property type="term" value="P:secondary metabolite biosynthetic process"/>
    <property type="evidence" value="ECO:0007669"/>
    <property type="project" value="TreeGrafter"/>
</dbReference>
<feature type="domain" description="Glucose-methanol-choline oxidoreductase N-terminal" evidence="6">
    <location>
        <begin position="319"/>
        <end position="333"/>
    </location>
</feature>
<keyword evidence="2" id="KW-0325">Glycoprotein</keyword>
<dbReference type="Pfam" id="PF00732">
    <property type="entry name" value="GMC_oxred_N"/>
    <property type="match status" value="1"/>
</dbReference>
<evidence type="ECO:0000256" key="1">
    <source>
        <dbReference type="ARBA" id="ARBA00010790"/>
    </source>
</evidence>
<feature type="chain" id="PRO_5034995934" evidence="5">
    <location>
        <begin position="21"/>
        <end position="617"/>
    </location>
</feature>
<evidence type="ECO:0000256" key="4">
    <source>
        <dbReference type="PIRSR" id="PIRSR000137-2"/>
    </source>
</evidence>
<dbReference type="PANTHER" id="PTHR11552:SF138">
    <property type="entry name" value="DEHYDROGENASE PKFF-RELATED"/>
    <property type="match status" value="1"/>
</dbReference>
<evidence type="ECO:0000256" key="3">
    <source>
        <dbReference type="PIRSR" id="PIRSR000137-1"/>
    </source>
</evidence>
<evidence type="ECO:0000256" key="2">
    <source>
        <dbReference type="ARBA" id="ARBA00023180"/>
    </source>
</evidence>
<dbReference type="PROSITE" id="PS00624">
    <property type="entry name" value="GMC_OXRED_2"/>
    <property type="match status" value="1"/>
</dbReference>
<feature type="active site" description="Proton acceptor" evidence="3">
    <location>
        <position position="597"/>
    </location>
</feature>
<comment type="cofactor">
    <cofactor evidence="4">
        <name>FAD</name>
        <dbReference type="ChEBI" id="CHEBI:57692"/>
    </cofactor>
</comment>
<dbReference type="SUPFAM" id="SSF51905">
    <property type="entry name" value="FAD/NAD(P)-binding domain"/>
    <property type="match status" value="1"/>
</dbReference>
<sequence>MRVLATLVAFLSLFASFVFSLTINATNLGVPGVDCAYDYIIIGGGTSGLTIAARLAENFPLLSVAVVEAGGFYEIDNGAGSIIPGLGAAQNTGTSPNDTSPIDWNFVTTPQTGAANRVVRYARGKTLGGSSGRNFMVYHRGTKGSYQKWADSVGDSSYTWDNLLPYFKRSCSLTAPNYSPGKRNINGTVSYNASAFDNSLGGPLHVSWPNWASPLSSWIVQGLAAIGIGPTSDINSGYLNGSSWASTTIDPTAETRDSSETSFLDSVIATTSIKVYQDSMAKKILFKSSTSKVANGVLINTSGVISNLTARKEIILSAGTFQSPQLLMVSGIGPRATLQHLGIPVVKDLPGVGQNMWDHVMFGSVYPVGVTTATALVTNISVEVQAVADYLVQEGALTAPGFGTLAWEKLPPSSRSALSESTLAALNEFPPDWPEVEYLGLDGILGNWSSASIQNVTDGNNYGTVGAALVAPLSRGNITITSDDSADPPVINPNFLSHPADAEVAVAAFKRARAVWARIADITVGEEYIPGRSVATDEQILQFIRQTVVQVWHAAGTCKMGQANDVMAVVDSTAKVFGVRGLRVVDASVFPLLPPGHPQSNCYMIAEKIADDILSGR</sequence>
<dbReference type="AlphaFoldDB" id="A0A8E2EDD6"/>
<keyword evidence="5" id="KW-0732">Signal</keyword>
<keyword evidence="4" id="KW-0285">Flavoprotein</keyword>
<feature type="binding site" evidence="4">
    <location>
        <begin position="598"/>
        <end position="599"/>
    </location>
    <ligand>
        <name>FAD</name>
        <dbReference type="ChEBI" id="CHEBI:57692"/>
    </ligand>
</feature>
<dbReference type="PANTHER" id="PTHR11552">
    <property type="entry name" value="GLUCOSE-METHANOL-CHOLINE GMC OXIDOREDUCTASE"/>
    <property type="match status" value="1"/>
</dbReference>
<evidence type="ECO:0000259" key="6">
    <source>
        <dbReference type="PROSITE" id="PS00624"/>
    </source>
</evidence>
<evidence type="ECO:0000313" key="8">
    <source>
        <dbReference type="Proteomes" id="UP000250266"/>
    </source>
</evidence>
<dbReference type="Proteomes" id="UP000250266">
    <property type="component" value="Unassembled WGS sequence"/>
</dbReference>
<keyword evidence="8" id="KW-1185">Reference proteome</keyword>
<proteinExistence type="inferred from homology"/>
<dbReference type="Gene3D" id="3.30.560.10">
    <property type="entry name" value="Glucose Oxidase, domain 3"/>
    <property type="match status" value="1"/>
</dbReference>
<evidence type="ECO:0000256" key="5">
    <source>
        <dbReference type="SAM" id="SignalP"/>
    </source>
</evidence>
<organism evidence="7 8">
    <name type="scientific">Lepidopterella palustris CBS 459.81</name>
    <dbReference type="NCBI Taxonomy" id="1314670"/>
    <lineage>
        <taxon>Eukaryota</taxon>
        <taxon>Fungi</taxon>
        <taxon>Dikarya</taxon>
        <taxon>Ascomycota</taxon>
        <taxon>Pezizomycotina</taxon>
        <taxon>Dothideomycetes</taxon>
        <taxon>Pleosporomycetidae</taxon>
        <taxon>Mytilinidiales</taxon>
        <taxon>Argynnaceae</taxon>
        <taxon>Lepidopterella</taxon>
    </lineage>
</organism>
<dbReference type="GO" id="GO:0050660">
    <property type="term" value="F:flavin adenine dinucleotide binding"/>
    <property type="evidence" value="ECO:0007669"/>
    <property type="project" value="InterPro"/>
</dbReference>
<dbReference type="InterPro" id="IPR007867">
    <property type="entry name" value="GMC_OxRtase_C"/>
</dbReference>
<accession>A0A8E2EDD6</accession>
<gene>
    <name evidence="7" type="ORF">K432DRAFT_325742</name>
</gene>
<protein>
    <submittedName>
        <fullName evidence="7">GMC oxidoreductase</fullName>
    </submittedName>
</protein>
<feature type="binding site" evidence="4">
    <location>
        <begin position="552"/>
        <end position="553"/>
    </location>
    <ligand>
        <name>FAD</name>
        <dbReference type="ChEBI" id="CHEBI:57692"/>
    </ligand>
</feature>
<dbReference type="GO" id="GO:0016614">
    <property type="term" value="F:oxidoreductase activity, acting on CH-OH group of donors"/>
    <property type="evidence" value="ECO:0007669"/>
    <property type="project" value="InterPro"/>
</dbReference>